<keyword evidence="1" id="KW-1133">Transmembrane helix</keyword>
<dbReference type="Proteomes" id="UP000799770">
    <property type="component" value="Unassembled WGS sequence"/>
</dbReference>
<gene>
    <name evidence="2" type="ORF">BDV96DRAFT_604450</name>
</gene>
<sequence length="156" mass="16751">MNNNNNNNSPWRGGAQTLTTGVWPQGHGAVIGYALSEGAKYPAGSVEQELPMNESPCAYLRSERGVTPSKLRFLMGQRSGAGRILKRVVAGEPIEPHWQPFLAGLQVHLLMVTRSTYGPYASLVAMRMRAIRRRALAAAVGVVLAALVAMAALVLV</sequence>
<accession>A0A6A5YSL4</accession>
<keyword evidence="1" id="KW-0472">Membrane</keyword>
<dbReference type="EMBL" id="ML977340">
    <property type="protein sequence ID" value="KAF2109973.1"/>
    <property type="molecule type" value="Genomic_DNA"/>
</dbReference>
<keyword evidence="1" id="KW-0812">Transmembrane</keyword>
<feature type="transmembrane region" description="Helical" evidence="1">
    <location>
        <begin position="135"/>
        <end position="155"/>
    </location>
</feature>
<organism evidence="2 3">
    <name type="scientific">Lophiotrema nucula</name>
    <dbReference type="NCBI Taxonomy" id="690887"/>
    <lineage>
        <taxon>Eukaryota</taxon>
        <taxon>Fungi</taxon>
        <taxon>Dikarya</taxon>
        <taxon>Ascomycota</taxon>
        <taxon>Pezizomycotina</taxon>
        <taxon>Dothideomycetes</taxon>
        <taxon>Pleosporomycetidae</taxon>
        <taxon>Pleosporales</taxon>
        <taxon>Lophiotremataceae</taxon>
        <taxon>Lophiotrema</taxon>
    </lineage>
</organism>
<evidence type="ECO:0000256" key="1">
    <source>
        <dbReference type="SAM" id="Phobius"/>
    </source>
</evidence>
<proteinExistence type="predicted"/>
<evidence type="ECO:0000313" key="3">
    <source>
        <dbReference type="Proteomes" id="UP000799770"/>
    </source>
</evidence>
<protein>
    <submittedName>
        <fullName evidence="2">Uncharacterized protein</fullName>
    </submittedName>
</protein>
<evidence type="ECO:0000313" key="2">
    <source>
        <dbReference type="EMBL" id="KAF2109973.1"/>
    </source>
</evidence>
<name>A0A6A5YSL4_9PLEO</name>
<reference evidence="2" key="1">
    <citation type="journal article" date="2020" name="Stud. Mycol.">
        <title>101 Dothideomycetes genomes: a test case for predicting lifestyles and emergence of pathogens.</title>
        <authorList>
            <person name="Haridas S."/>
            <person name="Albert R."/>
            <person name="Binder M."/>
            <person name="Bloem J."/>
            <person name="Labutti K."/>
            <person name="Salamov A."/>
            <person name="Andreopoulos B."/>
            <person name="Baker S."/>
            <person name="Barry K."/>
            <person name="Bills G."/>
            <person name="Bluhm B."/>
            <person name="Cannon C."/>
            <person name="Castanera R."/>
            <person name="Culley D."/>
            <person name="Daum C."/>
            <person name="Ezra D."/>
            <person name="Gonzalez J."/>
            <person name="Henrissat B."/>
            <person name="Kuo A."/>
            <person name="Liang C."/>
            <person name="Lipzen A."/>
            <person name="Lutzoni F."/>
            <person name="Magnuson J."/>
            <person name="Mondo S."/>
            <person name="Nolan M."/>
            <person name="Ohm R."/>
            <person name="Pangilinan J."/>
            <person name="Park H.-J."/>
            <person name="Ramirez L."/>
            <person name="Alfaro M."/>
            <person name="Sun H."/>
            <person name="Tritt A."/>
            <person name="Yoshinaga Y."/>
            <person name="Zwiers L.-H."/>
            <person name="Turgeon B."/>
            <person name="Goodwin S."/>
            <person name="Spatafora J."/>
            <person name="Crous P."/>
            <person name="Grigoriev I."/>
        </authorList>
    </citation>
    <scope>NUCLEOTIDE SEQUENCE</scope>
    <source>
        <strain evidence="2">CBS 627.86</strain>
    </source>
</reference>
<dbReference type="AlphaFoldDB" id="A0A6A5YSL4"/>
<keyword evidence="3" id="KW-1185">Reference proteome</keyword>